<dbReference type="InterPro" id="IPR020845">
    <property type="entry name" value="AMP-binding_CS"/>
</dbReference>
<proteinExistence type="predicted"/>
<evidence type="ECO:0000259" key="2">
    <source>
        <dbReference type="Pfam" id="PF00501"/>
    </source>
</evidence>
<dbReference type="Gene3D" id="3.30.300.30">
    <property type="match status" value="1"/>
</dbReference>
<keyword evidence="4" id="KW-0436">Ligase</keyword>
<dbReference type="Proteomes" id="UP001180845">
    <property type="component" value="Unassembled WGS sequence"/>
</dbReference>
<dbReference type="SUPFAM" id="SSF56801">
    <property type="entry name" value="Acetyl-CoA synthetase-like"/>
    <property type="match status" value="1"/>
</dbReference>
<feature type="domain" description="AMP-binding enzyme C-terminal" evidence="3">
    <location>
        <begin position="341"/>
        <end position="416"/>
    </location>
</feature>
<organism evidence="4 5">
    <name type="scientific">Haloactinomyces albus</name>
    <dbReference type="NCBI Taxonomy" id="1352928"/>
    <lineage>
        <taxon>Bacteria</taxon>
        <taxon>Bacillati</taxon>
        <taxon>Actinomycetota</taxon>
        <taxon>Actinomycetes</taxon>
        <taxon>Actinopolysporales</taxon>
        <taxon>Actinopolysporaceae</taxon>
        <taxon>Haloactinomyces</taxon>
    </lineage>
</organism>
<feature type="region of interest" description="Disordered" evidence="1">
    <location>
        <begin position="176"/>
        <end position="197"/>
    </location>
</feature>
<evidence type="ECO:0000313" key="5">
    <source>
        <dbReference type="Proteomes" id="UP001180845"/>
    </source>
</evidence>
<accession>A0AAE4CNT2</accession>
<dbReference type="RefSeq" id="WP_310273873.1">
    <property type="nucleotide sequence ID" value="NZ_JAVDXW010000001.1"/>
</dbReference>
<reference evidence="4" key="1">
    <citation type="submission" date="2023-07" db="EMBL/GenBank/DDBJ databases">
        <title>Sequencing the genomes of 1000 actinobacteria strains.</title>
        <authorList>
            <person name="Klenk H.-P."/>
        </authorList>
    </citation>
    <scope>NUCLEOTIDE SEQUENCE</scope>
    <source>
        <strain evidence="4">DSM 45977</strain>
    </source>
</reference>
<evidence type="ECO:0000259" key="3">
    <source>
        <dbReference type="Pfam" id="PF13193"/>
    </source>
</evidence>
<evidence type="ECO:0000256" key="1">
    <source>
        <dbReference type="SAM" id="MobiDB-lite"/>
    </source>
</evidence>
<dbReference type="PANTHER" id="PTHR43767">
    <property type="entry name" value="LONG-CHAIN-FATTY-ACID--COA LIGASE"/>
    <property type="match status" value="1"/>
</dbReference>
<dbReference type="Gene3D" id="2.30.38.10">
    <property type="entry name" value="Luciferase, Domain 3"/>
    <property type="match status" value="1"/>
</dbReference>
<dbReference type="GO" id="GO:0008756">
    <property type="term" value="F:o-succinylbenzoate-CoA ligase activity"/>
    <property type="evidence" value="ECO:0007669"/>
    <property type="project" value="UniProtKB-EC"/>
</dbReference>
<gene>
    <name evidence="4" type="ORF">JOF55_002563</name>
</gene>
<feature type="compositionally biased region" description="Low complexity" evidence="1">
    <location>
        <begin position="269"/>
        <end position="279"/>
    </location>
</feature>
<dbReference type="InterPro" id="IPR025110">
    <property type="entry name" value="AMP-bd_C"/>
</dbReference>
<dbReference type="InterPro" id="IPR000873">
    <property type="entry name" value="AMP-dep_synth/lig_dom"/>
</dbReference>
<name>A0AAE4CNT2_9ACTN</name>
<dbReference type="InterPro" id="IPR045851">
    <property type="entry name" value="AMP-bd_C_sf"/>
</dbReference>
<dbReference type="Pfam" id="PF00501">
    <property type="entry name" value="AMP-binding"/>
    <property type="match status" value="1"/>
</dbReference>
<dbReference type="NCBIfam" id="NF005877">
    <property type="entry name" value="PRK07824.1"/>
    <property type="match status" value="1"/>
</dbReference>
<comment type="caution">
    <text evidence="4">The sequence shown here is derived from an EMBL/GenBank/DDBJ whole genome shotgun (WGS) entry which is preliminary data.</text>
</comment>
<sequence length="428" mass="44195">MADARKLHPLPVPAGARATEILPALRRALDGSGPALLPVPESEPTAGRHIAEALGADEPLGPGEDDSEDPTALVIATSGSTGTPKGVLLSISALRASATATHRFLRGAGHWLLAMPAQHIAGIQVLVRSLLAGTSPTAIDTTAGFRPDIFAEAFQRMPAGDGPRYTALVPTQLSRLLDDGDSHGNHSSDHSGDHSGAGAGLRALRAFDAVLLGGAATPPALLRRARDAGVRVVTTYGMSETAGGCVYDGTPLEGAAVHIGDRSDDSESSDSQSGDSESGVISLSGPMLARGYRRLPDTTAFTGGWFRTGDLGRWRDGLLEVLGRADDIIVTGGVNVAPGPVERVLSEHTTVREACVLGVDDPEWGQAVVAAVVPTDPSAPPPVDYLRAAVREHAGTAATPKRIAVLPRLPLRGPGKPDRQAIREALSG</sequence>
<feature type="domain" description="AMP-dependent synthetase/ligase" evidence="2">
    <location>
        <begin position="62"/>
        <end position="292"/>
    </location>
</feature>
<protein>
    <submittedName>
        <fullName evidence="4">O-succinylbenzoic acid--CoA ligase</fullName>
        <ecNumber evidence="4">6.2.1.26</ecNumber>
    </submittedName>
</protein>
<feature type="region of interest" description="Disordered" evidence="1">
    <location>
        <begin position="256"/>
        <end position="282"/>
    </location>
</feature>
<dbReference type="Gene3D" id="3.40.50.12780">
    <property type="entry name" value="N-terminal domain of ligase-like"/>
    <property type="match status" value="1"/>
</dbReference>
<evidence type="ECO:0000313" key="4">
    <source>
        <dbReference type="EMBL" id="MDR7302382.1"/>
    </source>
</evidence>
<dbReference type="PANTHER" id="PTHR43767:SF1">
    <property type="entry name" value="NONRIBOSOMAL PEPTIDE SYNTHASE PES1 (EUROFUNG)-RELATED"/>
    <property type="match status" value="1"/>
</dbReference>
<dbReference type="EC" id="6.2.1.26" evidence="4"/>
<dbReference type="EMBL" id="JAVDXW010000001">
    <property type="protein sequence ID" value="MDR7302382.1"/>
    <property type="molecule type" value="Genomic_DNA"/>
</dbReference>
<dbReference type="AlphaFoldDB" id="A0AAE4CNT2"/>
<dbReference type="InterPro" id="IPR050237">
    <property type="entry name" value="ATP-dep_AMP-bd_enzyme"/>
</dbReference>
<dbReference type="PROSITE" id="PS00455">
    <property type="entry name" value="AMP_BINDING"/>
    <property type="match status" value="1"/>
</dbReference>
<dbReference type="InterPro" id="IPR042099">
    <property type="entry name" value="ANL_N_sf"/>
</dbReference>
<feature type="compositionally biased region" description="Basic and acidic residues" evidence="1">
    <location>
        <begin position="176"/>
        <end position="193"/>
    </location>
</feature>
<dbReference type="Pfam" id="PF13193">
    <property type="entry name" value="AMP-binding_C"/>
    <property type="match status" value="1"/>
</dbReference>
<keyword evidence="5" id="KW-1185">Reference proteome</keyword>